<dbReference type="SUPFAM" id="SSF53335">
    <property type="entry name" value="S-adenosyl-L-methionine-dependent methyltransferases"/>
    <property type="match status" value="2"/>
</dbReference>
<evidence type="ECO:0000256" key="3">
    <source>
        <dbReference type="ARBA" id="ARBA00022691"/>
    </source>
</evidence>
<evidence type="ECO:0000313" key="6">
    <source>
        <dbReference type="Proteomes" id="UP000829291"/>
    </source>
</evidence>
<dbReference type="PANTHER" id="PTHR11006:SF4">
    <property type="entry name" value="PROTEIN ARGININE N-METHYLTRANSFERASE 7"/>
    <property type="match status" value="1"/>
</dbReference>
<keyword evidence="2 4" id="KW-0808">Transferase</keyword>
<feature type="domain" description="Protein arginine N-methyltransferase" evidence="5">
    <location>
        <begin position="316"/>
        <end position="444"/>
    </location>
</feature>
<gene>
    <name evidence="7" type="primary">LOC107228228</name>
</gene>
<sequence length="777" mass="87162">MIVHESIDSHGTSKKYFQWIGSFPAVSKFALHLEYEVVLEQGEAFVIALSSIEQMLKTGKINEIIRFAVRQLSRGTVRNKNMSVFTQSFNPMTGTICWEEKDPDYDYHQEVARSAFADMLHDKERNEKYCAALKAAIDKKHALGKKANVLDIGTGTGLLSMMAAKCGADTITACEAFKPMAECAIKIIEDNGYADKIKLIFKRSTEMTVGIGGDMPNRANILVTEVFDTELIGEGALSTFRHAHKVLLDNDSIVIPHSGTVWAQVVDSELVCAWNRIEPVLNSTGDKILVDTPTVTRSCSGAAAVHDLQLSQLPRDSFKLLTKPLAVCRFDWSDVATLQLSESFSHKTKSIAAGTAHAVFMWWDLKMDTEGQILLSCAPVWEHPDVKLELNHGKSTVELNEKIPWRDHWMQAVYYLSPAYEICSGQELTLVTSHDEYSFWYHLNDGSSMDEVNYQRPICECFVHLAYSRTRIGQLNDKKRNKKYIQALEKRITSDSVCLCLSDNCLLGLAAAKLGSKKVIIFESNGLSHRAMEMFVKANGLSEKVRIVNSKDDLNPDDGVNLIFGEPNFVTSILAWDNIYFWHLSSRYPKHIARIPSAVTVRAVAVEFKDLHKIRAPVRKCEGFDMSRFDELVQEQFLQVSSDISDNQIEAHPLWEYPGQALTAPFTVVELHLDRNIDHQPDIQNSDTAFIACTGNCNGVALWVDWTLDASTEVSTGPIKDIVPGSNISWDPYTRQGVFLPRKNFAVTRNDLLQWSVHFSPISGAVQFTFKITMGDN</sequence>
<proteinExistence type="predicted"/>
<dbReference type="Gene3D" id="2.70.160.11">
    <property type="entry name" value="Hnrnp arginine n-methyltransferase1"/>
    <property type="match status" value="2"/>
</dbReference>
<keyword evidence="3 4" id="KW-0949">S-adenosyl-L-methionine</keyword>
<dbReference type="Proteomes" id="UP000829291">
    <property type="component" value="Chromosome 5"/>
</dbReference>
<keyword evidence="6" id="KW-1185">Reference proteome</keyword>
<reference evidence="7" key="1">
    <citation type="submission" date="2025-08" db="UniProtKB">
        <authorList>
            <consortium name="RefSeq"/>
        </authorList>
    </citation>
    <scope>IDENTIFICATION</scope>
    <source>
        <tissue evidence="7">Thorax and Abdomen</tissue>
    </source>
</reference>
<evidence type="ECO:0000313" key="7">
    <source>
        <dbReference type="RefSeq" id="XP_046595923.1"/>
    </source>
</evidence>
<accession>A0ABM3G6M7</accession>
<keyword evidence="1 4" id="KW-0489">Methyltransferase</keyword>
<dbReference type="InterPro" id="IPR025799">
    <property type="entry name" value="Arg_MeTrfase"/>
</dbReference>
<dbReference type="Pfam" id="PF06325">
    <property type="entry name" value="PrmA"/>
    <property type="match status" value="1"/>
</dbReference>
<dbReference type="CDD" id="cd02440">
    <property type="entry name" value="AdoMet_MTases"/>
    <property type="match status" value="1"/>
</dbReference>
<dbReference type="Pfam" id="PF22528">
    <property type="entry name" value="PRMT_C"/>
    <property type="match status" value="1"/>
</dbReference>
<evidence type="ECO:0000256" key="2">
    <source>
        <dbReference type="ARBA" id="ARBA00022679"/>
    </source>
</evidence>
<evidence type="ECO:0000259" key="5">
    <source>
        <dbReference type="Pfam" id="PF22528"/>
    </source>
</evidence>
<dbReference type="InterPro" id="IPR029063">
    <property type="entry name" value="SAM-dependent_MTases_sf"/>
</dbReference>
<organism evidence="6 7">
    <name type="scientific">Neodiprion lecontei</name>
    <name type="common">Redheaded pine sawfly</name>
    <dbReference type="NCBI Taxonomy" id="441921"/>
    <lineage>
        <taxon>Eukaryota</taxon>
        <taxon>Metazoa</taxon>
        <taxon>Ecdysozoa</taxon>
        <taxon>Arthropoda</taxon>
        <taxon>Hexapoda</taxon>
        <taxon>Insecta</taxon>
        <taxon>Pterygota</taxon>
        <taxon>Neoptera</taxon>
        <taxon>Endopterygota</taxon>
        <taxon>Hymenoptera</taxon>
        <taxon>Tenthredinoidea</taxon>
        <taxon>Diprionidae</taxon>
        <taxon>Diprioninae</taxon>
        <taxon>Neodiprion</taxon>
    </lineage>
</organism>
<dbReference type="PANTHER" id="PTHR11006">
    <property type="entry name" value="PROTEIN ARGININE N-METHYLTRANSFERASE"/>
    <property type="match status" value="1"/>
</dbReference>
<dbReference type="GeneID" id="107228228"/>
<dbReference type="RefSeq" id="XP_046595923.1">
    <property type="nucleotide sequence ID" value="XM_046739967.1"/>
</dbReference>
<dbReference type="InterPro" id="IPR055135">
    <property type="entry name" value="PRMT_dom"/>
</dbReference>
<evidence type="ECO:0000256" key="1">
    <source>
        <dbReference type="ARBA" id="ARBA00022603"/>
    </source>
</evidence>
<dbReference type="PROSITE" id="PS51678">
    <property type="entry name" value="SAM_MT_PRMT"/>
    <property type="match status" value="2"/>
</dbReference>
<name>A0ABM3G6M7_NEOLC</name>
<dbReference type="Gene3D" id="3.40.50.150">
    <property type="entry name" value="Vaccinia Virus protein VP39"/>
    <property type="match status" value="2"/>
</dbReference>
<protein>
    <submittedName>
        <fullName evidence="7">Protein arginine N-methyltransferase 7 isoform X1</fullName>
    </submittedName>
</protein>
<evidence type="ECO:0000256" key="4">
    <source>
        <dbReference type="PROSITE-ProRule" id="PRU01015"/>
    </source>
</evidence>